<dbReference type="InterPro" id="IPR011333">
    <property type="entry name" value="SKP1/BTB/POZ_sf"/>
</dbReference>
<dbReference type="FunCoup" id="A0A1S4FIH6">
    <property type="interactions" value="713"/>
</dbReference>
<dbReference type="EnsemblMetazoa" id="AAEL008102-RA">
    <property type="protein sequence ID" value="AAEL008102-PA"/>
    <property type="gene ID" value="AAEL008102"/>
</dbReference>
<dbReference type="Pfam" id="PF00651">
    <property type="entry name" value="BTB"/>
    <property type="match status" value="1"/>
</dbReference>
<gene>
    <name evidence="8" type="primary">5570137</name>
</gene>
<dbReference type="InterPro" id="IPR011705">
    <property type="entry name" value="BACK"/>
</dbReference>
<dbReference type="SMART" id="SM00225">
    <property type="entry name" value="BTB"/>
    <property type="match status" value="1"/>
</dbReference>
<keyword evidence="3" id="KW-0880">Kelch repeat</keyword>
<dbReference type="SUPFAM" id="SSF117281">
    <property type="entry name" value="Kelch motif"/>
    <property type="match status" value="2"/>
</dbReference>
<comment type="pathway">
    <text evidence="1">Protein modification; protein ubiquitination.</text>
</comment>
<evidence type="ECO:0000313" key="9">
    <source>
        <dbReference type="Proteomes" id="UP000008820"/>
    </source>
</evidence>
<dbReference type="SUPFAM" id="SSF54695">
    <property type="entry name" value="POZ domain"/>
    <property type="match status" value="1"/>
</dbReference>
<dbReference type="InterPro" id="IPR017096">
    <property type="entry name" value="BTB-kelch_protein"/>
</dbReference>
<dbReference type="Proteomes" id="UP000008820">
    <property type="component" value="Chromosome 3"/>
</dbReference>
<evidence type="ECO:0000256" key="7">
    <source>
        <dbReference type="ARBA" id="ARBA00043912"/>
    </source>
</evidence>
<dbReference type="Gene3D" id="2.120.10.80">
    <property type="entry name" value="Kelch-type beta propeller"/>
    <property type="match status" value="2"/>
</dbReference>
<dbReference type="PANTHER" id="PTHR24412:SF450">
    <property type="entry name" value="KELCH-LIKE PROTEIN DIABLO"/>
    <property type="match status" value="1"/>
</dbReference>
<dbReference type="SMART" id="SM00875">
    <property type="entry name" value="BACK"/>
    <property type="match status" value="1"/>
</dbReference>
<keyword evidence="5" id="KW-0833">Ubl conjugation pathway</keyword>
<dbReference type="Pfam" id="PF01344">
    <property type="entry name" value="Kelch_1"/>
    <property type="match status" value="1"/>
</dbReference>
<keyword evidence="9" id="KW-1185">Reference proteome</keyword>
<dbReference type="UniPathway" id="UPA00143"/>
<comment type="function">
    <text evidence="7">Probable substrate-specific adapter of an E3 ubiquitin-protein ligase complex which mediates the ubiquitination and subsequent proteasomal degradation of target proteins. May have a role in synapse differentiation and growth.</text>
</comment>
<dbReference type="VEuPathDB" id="VectorBase:AAEL008102"/>
<dbReference type="PROSITE" id="PS50097">
    <property type="entry name" value="BTB"/>
    <property type="match status" value="1"/>
</dbReference>
<proteinExistence type="predicted"/>
<evidence type="ECO:0000256" key="2">
    <source>
        <dbReference type="ARBA" id="ARBA00013699"/>
    </source>
</evidence>
<dbReference type="Gene3D" id="3.30.710.10">
    <property type="entry name" value="Potassium Channel Kv1.1, Chain A"/>
    <property type="match status" value="1"/>
</dbReference>
<dbReference type="Pfam" id="PF07707">
    <property type="entry name" value="BACK"/>
    <property type="match status" value="1"/>
</dbReference>
<dbReference type="OrthoDB" id="45365at2759"/>
<accession>A0A1S4FIH6</accession>
<dbReference type="InterPro" id="IPR015915">
    <property type="entry name" value="Kelch-typ_b-propeller"/>
</dbReference>
<evidence type="ECO:0000256" key="4">
    <source>
        <dbReference type="ARBA" id="ARBA00022737"/>
    </source>
</evidence>
<reference evidence="8 9" key="1">
    <citation type="submission" date="2017-06" db="EMBL/GenBank/DDBJ databases">
        <title>Aedes aegypti genome working group (AGWG) sequencing and assembly.</title>
        <authorList>
            <consortium name="Aedes aegypti Genome Working Group (AGWG)"/>
            <person name="Matthews B.J."/>
        </authorList>
    </citation>
    <scope>NUCLEOTIDE SEQUENCE [LARGE SCALE GENOMIC DNA]</scope>
    <source>
        <strain evidence="8 9">LVP_AGWG</strain>
    </source>
</reference>
<dbReference type="InterPro" id="IPR006652">
    <property type="entry name" value="Kelch_1"/>
</dbReference>
<keyword evidence="6" id="KW-0009">Actin-binding</keyword>
<protein>
    <recommendedName>
        <fullName evidence="2">Kelch-like protein diablo</fullName>
    </recommendedName>
</protein>
<dbReference type="PANTHER" id="PTHR24412">
    <property type="entry name" value="KELCH PROTEIN"/>
    <property type="match status" value="1"/>
</dbReference>
<evidence type="ECO:0000256" key="5">
    <source>
        <dbReference type="ARBA" id="ARBA00022786"/>
    </source>
</evidence>
<sequence>MSEMSCKGSPTSSASARISLVTDESHFSLASLNSSVSQDEFFRCREHSDLVLKRMQEYLQNEKLCDVVLIAGLDGKRIPAHRLVLSASSAYFSAMFTGHLRESQQEEITLQEVSGEALQLLIQYCYTGTIELREDTVETLLATACLLQLSTIVNACCTFLARQLHPSNCLGFSLFAEQQGCTALLKIASAYTCQHFMQVWKNQEFFQLDSVQLSTLLKSDDLNVPNEQEVFHALMAWIQFDSENRKQYIPELLALIRLPLLQPSFIVDHVEALCGANECQQLVMEAFKWHLIPGRRSQISTQRTRPRKSTIGKLLAVGGMDGHKGAISIESYEPRLDKWTLLKNMPARRLQFGVAVMDDKLIIVGGRDGLKTLNTVECFDLTTMTWSSIVPPMGTPRHGLGVAFLEGPLYAVGGHDGWSYLATVERWDPAARTWSYVAPMSSMRSTAGVAVLNARLFVIGGRDGSVCHRTVECYDPHTNKWTLRAPMNKRRGGVGVGVLNGYLYALGGHDCPASNPAVCRTETVERYDPTTDTWTLIASLSVGRDAIGVSVLGDWLIAVGGYDGNQYLKTVEQYDTESNEWQQIAPVNYSRAGACVVAIPNNFTSTAGTTVVATSGPSVASIAGALVSSSSSTNTANRGAGSSRSGNYYYRRQFRIFDYYV</sequence>
<evidence type="ECO:0000256" key="1">
    <source>
        <dbReference type="ARBA" id="ARBA00004906"/>
    </source>
</evidence>
<reference evidence="8" key="2">
    <citation type="submission" date="2021-02" db="UniProtKB">
        <authorList>
            <consortium name="EnsemblMetazoa"/>
        </authorList>
    </citation>
    <scope>IDENTIFICATION</scope>
    <source>
        <strain evidence="8">LVP_AGWG</strain>
    </source>
</reference>
<dbReference type="CDD" id="cd18234">
    <property type="entry name" value="BTB_POZ_KLHL1-like"/>
    <property type="match status" value="1"/>
</dbReference>
<dbReference type="FunFam" id="1.25.40.420:FF:000001">
    <property type="entry name" value="Kelch-like family member 12"/>
    <property type="match status" value="1"/>
</dbReference>
<dbReference type="AlphaFoldDB" id="A0A1S4FIH6"/>
<organism evidence="8 9">
    <name type="scientific">Aedes aegypti</name>
    <name type="common">Yellowfever mosquito</name>
    <name type="synonym">Culex aegypti</name>
    <dbReference type="NCBI Taxonomy" id="7159"/>
    <lineage>
        <taxon>Eukaryota</taxon>
        <taxon>Metazoa</taxon>
        <taxon>Ecdysozoa</taxon>
        <taxon>Arthropoda</taxon>
        <taxon>Hexapoda</taxon>
        <taxon>Insecta</taxon>
        <taxon>Pterygota</taxon>
        <taxon>Neoptera</taxon>
        <taxon>Endopterygota</taxon>
        <taxon>Diptera</taxon>
        <taxon>Nematocera</taxon>
        <taxon>Culicoidea</taxon>
        <taxon>Culicidae</taxon>
        <taxon>Culicinae</taxon>
        <taxon>Aedini</taxon>
        <taxon>Aedes</taxon>
        <taxon>Stegomyia</taxon>
    </lineage>
</organism>
<dbReference type="InterPro" id="IPR000210">
    <property type="entry name" value="BTB/POZ_dom"/>
</dbReference>
<dbReference type="GO" id="GO:0016567">
    <property type="term" value="P:protein ubiquitination"/>
    <property type="evidence" value="ECO:0007669"/>
    <property type="project" value="UniProtKB-UniPathway"/>
</dbReference>
<evidence type="ECO:0000256" key="3">
    <source>
        <dbReference type="ARBA" id="ARBA00022441"/>
    </source>
</evidence>
<dbReference type="PIRSF" id="PIRSF037037">
    <property type="entry name" value="Kelch-like_protein_gigaxonin"/>
    <property type="match status" value="1"/>
</dbReference>
<name>A0A1S4FIH6_AEDAE</name>
<evidence type="ECO:0000313" key="8">
    <source>
        <dbReference type="EnsemblMetazoa" id="AAEL008102-PA"/>
    </source>
</evidence>
<dbReference type="GO" id="GO:0003779">
    <property type="term" value="F:actin binding"/>
    <property type="evidence" value="ECO:0007669"/>
    <property type="project" value="UniProtKB-KW"/>
</dbReference>
<dbReference type="SMART" id="SM00612">
    <property type="entry name" value="Kelch"/>
    <property type="match status" value="6"/>
</dbReference>
<dbReference type="InParanoid" id="A0A1S4FIH6"/>
<dbReference type="Pfam" id="PF24681">
    <property type="entry name" value="Kelch_KLHDC2_KLHL20_DRC7"/>
    <property type="match status" value="1"/>
</dbReference>
<dbReference type="Gene3D" id="1.25.40.420">
    <property type="match status" value="1"/>
</dbReference>
<dbReference type="FunFam" id="3.30.710.10:FF:000001">
    <property type="entry name" value="Kelch-like family member 20"/>
    <property type="match status" value="1"/>
</dbReference>
<keyword evidence="4" id="KW-0677">Repeat</keyword>
<evidence type="ECO:0000256" key="6">
    <source>
        <dbReference type="ARBA" id="ARBA00023203"/>
    </source>
</evidence>